<keyword evidence="3" id="KW-1185">Reference proteome</keyword>
<proteinExistence type="predicted"/>
<gene>
    <name evidence="2" type="ORF">JOC83_001732</name>
</gene>
<feature type="transmembrane region" description="Helical" evidence="1">
    <location>
        <begin position="37"/>
        <end position="54"/>
    </location>
</feature>
<dbReference type="Proteomes" id="UP000809829">
    <property type="component" value="Unassembled WGS sequence"/>
</dbReference>
<comment type="caution">
    <text evidence="2">The sequence shown here is derived from an EMBL/GenBank/DDBJ whole genome shotgun (WGS) entry which is preliminary data.</text>
</comment>
<organism evidence="2 3">
    <name type="scientific">Priestia iocasae</name>
    <dbReference type="NCBI Taxonomy" id="2291674"/>
    <lineage>
        <taxon>Bacteria</taxon>
        <taxon>Bacillati</taxon>
        <taxon>Bacillota</taxon>
        <taxon>Bacilli</taxon>
        <taxon>Bacillales</taxon>
        <taxon>Bacillaceae</taxon>
        <taxon>Priestia</taxon>
    </lineage>
</organism>
<keyword evidence="1" id="KW-0472">Membrane</keyword>
<protein>
    <submittedName>
        <fullName evidence="2">Transporter family-2 protein</fullName>
    </submittedName>
</protein>
<sequence length="143" mass="15355">MKVVLYVLAVLAGVALSMEGAIAGVLGHTIGKLEASYYIFIMGTFVMGIAMLFVGQGNKLSYVFQAPKWRLSGGFLGIIYLTILVISIPFLGVSASMISVIIGQMMASMLIEHFGWLGSSKVKVDKYRILALASMAVALILIF</sequence>
<accession>A0ABS2QTT2</accession>
<keyword evidence="1" id="KW-0812">Transmembrane</keyword>
<dbReference type="EMBL" id="JAFBFC010000003">
    <property type="protein sequence ID" value="MBM7702885.1"/>
    <property type="molecule type" value="Genomic_DNA"/>
</dbReference>
<dbReference type="InterPro" id="IPR006750">
    <property type="entry name" value="YdcZ"/>
</dbReference>
<reference evidence="2 3" key="1">
    <citation type="submission" date="2021-01" db="EMBL/GenBank/DDBJ databases">
        <title>Genomic Encyclopedia of Type Strains, Phase IV (KMG-IV): sequencing the most valuable type-strain genomes for metagenomic binning, comparative biology and taxonomic classification.</title>
        <authorList>
            <person name="Goeker M."/>
        </authorList>
    </citation>
    <scope>NUCLEOTIDE SEQUENCE [LARGE SCALE GENOMIC DNA]</scope>
    <source>
        <strain evidence="2 3">DSM 104297</strain>
    </source>
</reference>
<keyword evidence="1" id="KW-1133">Transmembrane helix</keyword>
<name>A0ABS2QTT2_9BACI</name>
<feature type="transmembrane region" description="Helical" evidence="1">
    <location>
        <begin position="75"/>
        <end position="107"/>
    </location>
</feature>
<dbReference type="RefSeq" id="WP_205186262.1">
    <property type="nucleotide sequence ID" value="NZ_JAFBFC010000003.1"/>
</dbReference>
<dbReference type="PANTHER" id="PTHR34821:SF2">
    <property type="entry name" value="INNER MEMBRANE PROTEIN YDCZ"/>
    <property type="match status" value="1"/>
</dbReference>
<evidence type="ECO:0000313" key="3">
    <source>
        <dbReference type="Proteomes" id="UP000809829"/>
    </source>
</evidence>
<evidence type="ECO:0000313" key="2">
    <source>
        <dbReference type="EMBL" id="MBM7702885.1"/>
    </source>
</evidence>
<dbReference type="Pfam" id="PF04657">
    <property type="entry name" value="DMT_YdcZ"/>
    <property type="match status" value="1"/>
</dbReference>
<evidence type="ECO:0000256" key="1">
    <source>
        <dbReference type="SAM" id="Phobius"/>
    </source>
</evidence>
<dbReference type="PANTHER" id="PTHR34821">
    <property type="entry name" value="INNER MEMBRANE PROTEIN YDCZ"/>
    <property type="match status" value="1"/>
</dbReference>